<dbReference type="AlphaFoldDB" id="A0A9P6DDW7"/>
<dbReference type="Pfam" id="PF08520">
    <property type="entry name" value="Mitofissin"/>
    <property type="match status" value="1"/>
</dbReference>
<evidence type="ECO:0000313" key="2">
    <source>
        <dbReference type="EMBL" id="KAF9493359.1"/>
    </source>
</evidence>
<accession>A0A9P6DDW7</accession>
<name>A0A9P6DDW7_PLEER</name>
<organism evidence="2 3">
    <name type="scientific">Pleurotus eryngii</name>
    <name type="common">Boletus of the steppes</name>
    <dbReference type="NCBI Taxonomy" id="5323"/>
    <lineage>
        <taxon>Eukaryota</taxon>
        <taxon>Fungi</taxon>
        <taxon>Dikarya</taxon>
        <taxon>Basidiomycota</taxon>
        <taxon>Agaricomycotina</taxon>
        <taxon>Agaricomycetes</taxon>
        <taxon>Agaricomycetidae</taxon>
        <taxon>Agaricales</taxon>
        <taxon>Pleurotineae</taxon>
        <taxon>Pleurotaceae</taxon>
        <taxon>Pleurotus</taxon>
    </lineage>
</organism>
<evidence type="ECO:0000313" key="3">
    <source>
        <dbReference type="Proteomes" id="UP000807025"/>
    </source>
</evidence>
<sequence>MAIVGRVLGLAFDAVLVSTVLAGVRRTSGFAPDSNLISDTTMRSVAERFLGVGESVFDVVQAAAVNSAYFRRSST</sequence>
<keyword evidence="3" id="KW-1185">Reference proteome</keyword>
<comment type="caution">
    <text evidence="2">The sequence shown here is derived from an EMBL/GenBank/DDBJ whole genome shotgun (WGS) entry which is preliminary data.</text>
</comment>
<evidence type="ECO:0000256" key="1">
    <source>
        <dbReference type="SAM" id="SignalP"/>
    </source>
</evidence>
<dbReference type="InterPro" id="IPR013726">
    <property type="entry name" value="Mitofissin"/>
</dbReference>
<gene>
    <name evidence="2" type="ORF">BDN71DRAFT_1098143</name>
</gene>
<proteinExistence type="predicted"/>
<protein>
    <submittedName>
        <fullName evidence="2">DUF1748-domain-containing protein</fullName>
    </submittedName>
</protein>
<dbReference type="EMBL" id="MU154586">
    <property type="protein sequence ID" value="KAF9493359.1"/>
    <property type="molecule type" value="Genomic_DNA"/>
</dbReference>
<dbReference type="PANTHER" id="PTHR28075">
    <property type="entry name" value="CHROMOSOME 16, WHOLE GENOME SHOTGUN SEQUENCE"/>
    <property type="match status" value="1"/>
</dbReference>
<feature type="signal peptide" evidence="1">
    <location>
        <begin position="1"/>
        <end position="22"/>
    </location>
</feature>
<dbReference type="OrthoDB" id="16824at2759"/>
<feature type="chain" id="PRO_5040334558" evidence="1">
    <location>
        <begin position="23"/>
        <end position="75"/>
    </location>
</feature>
<dbReference type="Proteomes" id="UP000807025">
    <property type="component" value="Unassembled WGS sequence"/>
</dbReference>
<dbReference type="PANTHER" id="PTHR28075:SF3">
    <property type="entry name" value="DUF1748-DOMAIN-CONTAINING PROTEIN"/>
    <property type="match status" value="1"/>
</dbReference>
<keyword evidence="1" id="KW-0732">Signal</keyword>
<reference evidence="2" key="1">
    <citation type="submission" date="2020-11" db="EMBL/GenBank/DDBJ databases">
        <authorList>
            <consortium name="DOE Joint Genome Institute"/>
            <person name="Ahrendt S."/>
            <person name="Riley R."/>
            <person name="Andreopoulos W."/>
            <person name="Labutti K."/>
            <person name="Pangilinan J."/>
            <person name="Ruiz-Duenas F.J."/>
            <person name="Barrasa J.M."/>
            <person name="Sanchez-Garcia M."/>
            <person name="Camarero S."/>
            <person name="Miyauchi S."/>
            <person name="Serrano A."/>
            <person name="Linde D."/>
            <person name="Babiker R."/>
            <person name="Drula E."/>
            <person name="Ayuso-Fernandez I."/>
            <person name="Pacheco R."/>
            <person name="Padilla G."/>
            <person name="Ferreira P."/>
            <person name="Barriuso J."/>
            <person name="Kellner H."/>
            <person name="Castanera R."/>
            <person name="Alfaro M."/>
            <person name="Ramirez L."/>
            <person name="Pisabarro A.G."/>
            <person name="Kuo A."/>
            <person name="Tritt A."/>
            <person name="Lipzen A."/>
            <person name="He G."/>
            <person name="Yan M."/>
            <person name="Ng V."/>
            <person name="Cullen D."/>
            <person name="Martin F."/>
            <person name="Rosso M.-N."/>
            <person name="Henrissat B."/>
            <person name="Hibbett D."/>
            <person name="Martinez A.T."/>
            <person name="Grigoriev I.V."/>
        </authorList>
    </citation>
    <scope>NUCLEOTIDE SEQUENCE</scope>
    <source>
        <strain evidence="2">ATCC 90797</strain>
    </source>
</reference>
<dbReference type="GO" id="GO:0005737">
    <property type="term" value="C:cytoplasm"/>
    <property type="evidence" value="ECO:0007669"/>
    <property type="project" value="TreeGrafter"/>
</dbReference>